<evidence type="ECO:0000313" key="3">
    <source>
        <dbReference type="Proteomes" id="UP000886523"/>
    </source>
</evidence>
<dbReference type="OrthoDB" id="3364736at2759"/>
<dbReference type="AlphaFoldDB" id="A0A9P6B1S8"/>
<evidence type="ECO:0000256" key="1">
    <source>
        <dbReference type="SAM" id="MobiDB-lite"/>
    </source>
</evidence>
<gene>
    <name evidence="2" type="ORF">BS47DRAFT_1484288</name>
</gene>
<feature type="compositionally biased region" description="Polar residues" evidence="1">
    <location>
        <begin position="254"/>
        <end position="271"/>
    </location>
</feature>
<accession>A0A9P6B1S8</accession>
<reference evidence="2" key="1">
    <citation type="journal article" date="2020" name="Nat. Commun.">
        <title>Large-scale genome sequencing of mycorrhizal fungi provides insights into the early evolution of symbiotic traits.</title>
        <authorList>
            <person name="Miyauchi S."/>
            <person name="Kiss E."/>
            <person name="Kuo A."/>
            <person name="Drula E."/>
            <person name="Kohler A."/>
            <person name="Sanchez-Garcia M."/>
            <person name="Morin E."/>
            <person name="Andreopoulos B."/>
            <person name="Barry K.W."/>
            <person name="Bonito G."/>
            <person name="Buee M."/>
            <person name="Carver A."/>
            <person name="Chen C."/>
            <person name="Cichocki N."/>
            <person name="Clum A."/>
            <person name="Culley D."/>
            <person name="Crous P.W."/>
            <person name="Fauchery L."/>
            <person name="Girlanda M."/>
            <person name="Hayes R.D."/>
            <person name="Keri Z."/>
            <person name="LaButti K."/>
            <person name="Lipzen A."/>
            <person name="Lombard V."/>
            <person name="Magnuson J."/>
            <person name="Maillard F."/>
            <person name="Murat C."/>
            <person name="Nolan M."/>
            <person name="Ohm R.A."/>
            <person name="Pangilinan J."/>
            <person name="Pereira M.F."/>
            <person name="Perotto S."/>
            <person name="Peter M."/>
            <person name="Pfister S."/>
            <person name="Riley R."/>
            <person name="Sitrit Y."/>
            <person name="Stielow J.B."/>
            <person name="Szollosi G."/>
            <person name="Zifcakova L."/>
            <person name="Stursova M."/>
            <person name="Spatafora J.W."/>
            <person name="Tedersoo L."/>
            <person name="Vaario L.M."/>
            <person name="Yamada A."/>
            <person name="Yan M."/>
            <person name="Wang P."/>
            <person name="Xu J."/>
            <person name="Bruns T."/>
            <person name="Baldrian P."/>
            <person name="Vilgalys R."/>
            <person name="Dunand C."/>
            <person name="Henrissat B."/>
            <person name="Grigoriev I.V."/>
            <person name="Hibbett D."/>
            <person name="Nagy L.G."/>
            <person name="Martin F.M."/>
        </authorList>
    </citation>
    <scope>NUCLEOTIDE SEQUENCE</scope>
    <source>
        <strain evidence="2">UP504</strain>
    </source>
</reference>
<feature type="compositionally biased region" description="Low complexity" evidence="1">
    <location>
        <begin position="152"/>
        <end position="169"/>
    </location>
</feature>
<dbReference type="Proteomes" id="UP000886523">
    <property type="component" value="Unassembled WGS sequence"/>
</dbReference>
<feature type="compositionally biased region" description="Low complexity" evidence="1">
    <location>
        <begin position="242"/>
        <end position="253"/>
    </location>
</feature>
<proteinExistence type="predicted"/>
<keyword evidence="3" id="KW-1185">Reference proteome</keyword>
<feature type="region of interest" description="Disordered" evidence="1">
    <location>
        <begin position="93"/>
        <end position="175"/>
    </location>
</feature>
<comment type="caution">
    <text evidence="2">The sequence shown here is derived from an EMBL/GenBank/DDBJ whole genome shotgun (WGS) entry which is preliminary data.</text>
</comment>
<dbReference type="EMBL" id="MU128945">
    <property type="protein sequence ID" value="KAF9515909.1"/>
    <property type="molecule type" value="Genomic_DNA"/>
</dbReference>
<evidence type="ECO:0000313" key="2">
    <source>
        <dbReference type="EMBL" id="KAF9515909.1"/>
    </source>
</evidence>
<name>A0A9P6B1S8_9AGAM</name>
<sequence length="382" mass="41381">MTCLNSLSQEDIDLTMFQQLLKNASSRKVIDQNGLPIRVAFRGCQVVFRYQHPILPPTPASVVYRRFQLMFTTTADVSKFVASIRRVCQCTDHSDEAKATRKKKAPAASMHPPVFGSGNIPPSTHAYHTHHEVESSSDHYPPSSQRQLRPASPISVSSYRMPSSSPVESQPFFGPASAHPIPAMYLQEQGGISQGDRLGRRYTPASRAETRDPSPACFDPPWHASIMEEDSQYSQNDYADYGRSQRSSNSGQSLTDSTPGPTPVPSASTSKIDGPTTGLGARSGIYRDHTPTKMPTVTGSAPVKATDDPSVEDAFNAKPGQHSDARPPPTLVESISAALASTNNPLKSLSTSEMNRIIFEVVSGDGFAELLETVQAALKIPI</sequence>
<organism evidence="2 3">
    <name type="scientific">Hydnum rufescens UP504</name>
    <dbReference type="NCBI Taxonomy" id="1448309"/>
    <lineage>
        <taxon>Eukaryota</taxon>
        <taxon>Fungi</taxon>
        <taxon>Dikarya</taxon>
        <taxon>Basidiomycota</taxon>
        <taxon>Agaricomycotina</taxon>
        <taxon>Agaricomycetes</taxon>
        <taxon>Cantharellales</taxon>
        <taxon>Hydnaceae</taxon>
        <taxon>Hydnum</taxon>
    </lineage>
</organism>
<protein>
    <submittedName>
        <fullName evidence="2">Uncharacterized protein</fullName>
    </submittedName>
</protein>
<feature type="region of interest" description="Disordered" evidence="1">
    <location>
        <begin position="190"/>
        <end position="327"/>
    </location>
</feature>